<dbReference type="EMBL" id="LXQA010575997">
    <property type="protein sequence ID" value="MCI60136.1"/>
    <property type="molecule type" value="Genomic_DNA"/>
</dbReference>
<name>A0A392TJ41_9FABA</name>
<feature type="non-terminal residue" evidence="2">
    <location>
        <position position="1"/>
    </location>
</feature>
<organism evidence="2 3">
    <name type="scientific">Trifolium medium</name>
    <dbReference type="NCBI Taxonomy" id="97028"/>
    <lineage>
        <taxon>Eukaryota</taxon>
        <taxon>Viridiplantae</taxon>
        <taxon>Streptophyta</taxon>
        <taxon>Embryophyta</taxon>
        <taxon>Tracheophyta</taxon>
        <taxon>Spermatophyta</taxon>
        <taxon>Magnoliopsida</taxon>
        <taxon>eudicotyledons</taxon>
        <taxon>Gunneridae</taxon>
        <taxon>Pentapetalae</taxon>
        <taxon>rosids</taxon>
        <taxon>fabids</taxon>
        <taxon>Fabales</taxon>
        <taxon>Fabaceae</taxon>
        <taxon>Papilionoideae</taxon>
        <taxon>50 kb inversion clade</taxon>
        <taxon>NPAAA clade</taxon>
        <taxon>Hologalegina</taxon>
        <taxon>IRL clade</taxon>
        <taxon>Trifolieae</taxon>
        <taxon>Trifolium</taxon>
    </lineage>
</organism>
<feature type="compositionally biased region" description="Basic and acidic residues" evidence="1">
    <location>
        <begin position="32"/>
        <end position="42"/>
    </location>
</feature>
<protein>
    <submittedName>
        <fullName evidence="2">Uncharacterized protein</fullName>
    </submittedName>
</protein>
<accession>A0A392TJ41</accession>
<feature type="region of interest" description="Disordered" evidence="1">
    <location>
        <begin position="1"/>
        <end position="43"/>
    </location>
</feature>
<keyword evidence="3" id="KW-1185">Reference proteome</keyword>
<sequence length="78" mass="8311">KSAGKSLGRPADIFPQENPQEKSKFLVVDADNDNKPITDKRPRFGLNGGAAVRGECTTGSESYMVNGGLDIKESSKGK</sequence>
<dbReference type="AlphaFoldDB" id="A0A392TJ41"/>
<dbReference type="Proteomes" id="UP000265520">
    <property type="component" value="Unassembled WGS sequence"/>
</dbReference>
<proteinExistence type="predicted"/>
<reference evidence="2 3" key="1">
    <citation type="journal article" date="2018" name="Front. Plant Sci.">
        <title>Red Clover (Trifolium pratense) and Zigzag Clover (T. medium) - A Picture of Genomic Similarities and Differences.</title>
        <authorList>
            <person name="Dluhosova J."/>
            <person name="Istvanek J."/>
            <person name="Nedelnik J."/>
            <person name="Repkova J."/>
        </authorList>
    </citation>
    <scope>NUCLEOTIDE SEQUENCE [LARGE SCALE GENOMIC DNA]</scope>
    <source>
        <strain evidence="3">cv. 10/8</strain>
        <tissue evidence="2">Leaf</tissue>
    </source>
</reference>
<comment type="caution">
    <text evidence="2">The sequence shown here is derived from an EMBL/GenBank/DDBJ whole genome shotgun (WGS) entry which is preliminary data.</text>
</comment>
<evidence type="ECO:0000256" key="1">
    <source>
        <dbReference type="SAM" id="MobiDB-lite"/>
    </source>
</evidence>
<evidence type="ECO:0000313" key="2">
    <source>
        <dbReference type="EMBL" id="MCI60136.1"/>
    </source>
</evidence>
<evidence type="ECO:0000313" key="3">
    <source>
        <dbReference type="Proteomes" id="UP000265520"/>
    </source>
</evidence>